<name>A0A2K6E3H6_MACNE</name>
<comment type="similarity">
    <text evidence="8">Belongs to the protein-tyrosine phosphatase family. Non-receptor class 3 subfamily.</text>
</comment>
<dbReference type="PANTHER" id="PTHR19134">
    <property type="entry name" value="RECEPTOR-TYPE TYROSINE-PROTEIN PHOSPHATASE"/>
    <property type="match status" value="1"/>
</dbReference>
<dbReference type="InterPro" id="IPR011074">
    <property type="entry name" value="CRAL/TRIO_N_dom"/>
</dbReference>
<evidence type="ECO:0000259" key="11">
    <source>
        <dbReference type="PROSITE" id="PS50056"/>
    </source>
</evidence>
<dbReference type="SMART" id="SM00404">
    <property type="entry name" value="PTPc_motif"/>
    <property type="match status" value="1"/>
</dbReference>
<feature type="domain" description="CRAL-TRIO" evidence="12">
    <location>
        <begin position="68"/>
        <end position="227"/>
    </location>
</feature>
<comment type="function">
    <text evidence="7">Protein-tyrosine phosphatase that could participate in the transfer of hydrophobic ligands or in functions of the Golgi apparatus.</text>
</comment>
<evidence type="ECO:0000259" key="10">
    <source>
        <dbReference type="PROSITE" id="PS50055"/>
    </source>
</evidence>
<sequence length="539" mass="61950">MLVRLATKQFLEEINKWTVQYNVSPLSWNVAVKFLMARKFDVLRAIELFHSYRETRRKEGIVKLKPHEEPLRSEILSGKFTILNVRDPTGASIALFTARLHHPHKSVQHVVLQALFYLLDRAVDSFETQRNGLVFIYDMCGSNYANFELDLGKKVLNLLKGAFPARLKKVLIVGAPIWFRVPYSIISLLLKDKVRERIQILKTSEVTQHLPRECLPENLDWDSVHVPGPHAMTIQELVDYVNARQKQGIYEAYEDIRRENSVGTFHCSMSPGNLEKNRYGDVPCLDQTRVKLTKRSGHTQTDYINASFMDGYKQKNAYIGTQGPLENTYRDFWLMVWEQKVLVIVMTTRFEEGGRRKCGQYWPLEKDSRIRFGFLTVTNLGVENMNHYKKTTLEIHNTEERQKRQVTHFQFLSWPDYGVPSSAASLIDFLRVVRNQQSLAVSNMGARSKGQCSEPPIVVHCSAGIGRTGTFCSLDICLAQLEELGTLNVFQTVSRMRTQRAFSIQTPEQYYFCYKAILEFAEKEGMVSSGQNLLAVEGQ</sequence>
<reference evidence="13" key="2">
    <citation type="submission" date="2025-09" db="UniProtKB">
        <authorList>
            <consortium name="Ensembl"/>
        </authorList>
    </citation>
    <scope>IDENTIFICATION</scope>
</reference>
<evidence type="ECO:0000313" key="13">
    <source>
        <dbReference type="Ensembl" id="ENSMNEP00000042715.1"/>
    </source>
</evidence>
<dbReference type="Proteomes" id="UP000233120">
    <property type="component" value="Unassembled WGS sequence"/>
</dbReference>
<dbReference type="SUPFAM" id="SSF52799">
    <property type="entry name" value="(Phosphotyrosine protein) phosphatases II"/>
    <property type="match status" value="1"/>
</dbReference>
<dbReference type="PANTHER" id="PTHR19134:SF285">
    <property type="entry name" value="TYROSINE-PROTEIN PHOSPHATASE NON-RECEPTOR TYPE 9"/>
    <property type="match status" value="1"/>
</dbReference>
<dbReference type="CDD" id="cd14543">
    <property type="entry name" value="PTPc-N9"/>
    <property type="match status" value="1"/>
</dbReference>
<dbReference type="InterPro" id="IPR036273">
    <property type="entry name" value="CRAL/TRIO_N_dom_sf"/>
</dbReference>
<proteinExistence type="inferred from homology"/>
<dbReference type="PROSITE" id="PS50191">
    <property type="entry name" value="CRAL_TRIO"/>
    <property type="match status" value="1"/>
</dbReference>
<keyword evidence="6" id="KW-0007">Acetylation</keyword>
<evidence type="ECO:0000256" key="6">
    <source>
        <dbReference type="ARBA" id="ARBA00022990"/>
    </source>
</evidence>
<dbReference type="FunFam" id="3.40.525.10:FF:000005">
    <property type="entry name" value="Tyrosine-protein phosphatase non-receptor type 9"/>
    <property type="match status" value="1"/>
</dbReference>
<dbReference type="Pfam" id="PF00650">
    <property type="entry name" value="CRAL_TRIO"/>
    <property type="match status" value="1"/>
</dbReference>
<dbReference type="InterPro" id="IPR016130">
    <property type="entry name" value="Tyr_Pase_AS"/>
</dbReference>
<dbReference type="PROSITE" id="PS50056">
    <property type="entry name" value="TYR_PHOSPHATASE_2"/>
    <property type="match status" value="1"/>
</dbReference>
<dbReference type="GO" id="GO:0004725">
    <property type="term" value="F:protein tyrosine phosphatase activity"/>
    <property type="evidence" value="ECO:0007669"/>
    <property type="project" value="UniProtKB-EC"/>
</dbReference>
<dbReference type="InterPro" id="IPR001251">
    <property type="entry name" value="CRAL-TRIO_dom"/>
</dbReference>
<evidence type="ECO:0000256" key="2">
    <source>
        <dbReference type="ARBA" id="ARBA00013064"/>
    </source>
</evidence>
<dbReference type="FunFam" id="3.90.190.10:FF:000026">
    <property type="entry name" value="tyrosine-protein phosphatase non-receptor type 9"/>
    <property type="match status" value="1"/>
</dbReference>
<evidence type="ECO:0000256" key="9">
    <source>
        <dbReference type="ARBA" id="ARBA00069781"/>
    </source>
</evidence>
<dbReference type="Gene3D" id="3.90.190.10">
    <property type="entry name" value="Protein tyrosine phosphatase superfamily"/>
    <property type="match status" value="1"/>
</dbReference>
<keyword evidence="3" id="KW-0963">Cytoplasm</keyword>
<evidence type="ECO:0000256" key="4">
    <source>
        <dbReference type="ARBA" id="ARBA00022801"/>
    </source>
</evidence>
<evidence type="ECO:0000256" key="1">
    <source>
        <dbReference type="ARBA" id="ARBA00004496"/>
    </source>
</evidence>
<gene>
    <name evidence="13" type="primary">PTPN9</name>
</gene>
<dbReference type="PROSITE" id="PS00383">
    <property type="entry name" value="TYR_PHOSPHATASE_1"/>
    <property type="match status" value="1"/>
</dbReference>
<evidence type="ECO:0000256" key="5">
    <source>
        <dbReference type="ARBA" id="ARBA00022912"/>
    </source>
</evidence>
<dbReference type="PRINTS" id="PR00700">
    <property type="entry name" value="PRTYPHPHTASE"/>
</dbReference>
<dbReference type="InterPro" id="IPR003595">
    <property type="entry name" value="Tyr_Pase_cat"/>
</dbReference>
<keyword evidence="4" id="KW-0378">Hydrolase</keyword>
<evidence type="ECO:0000256" key="7">
    <source>
        <dbReference type="ARBA" id="ARBA00055430"/>
    </source>
</evidence>
<dbReference type="InterPro" id="IPR029021">
    <property type="entry name" value="Prot-tyrosine_phosphatase-like"/>
</dbReference>
<dbReference type="InterPro" id="IPR036865">
    <property type="entry name" value="CRAL-TRIO_dom_sf"/>
</dbReference>
<dbReference type="Bgee" id="ENSMNEG00000044051">
    <property type="expression patterns" value="Expressed in bone marrow and 12 other cell types or tissues"/>
</dbReference>
<organism evidence="13 14">
    <name type="scientific">Macaca nemestrina</name>
    <name type="common">Pig-tailed macaque</name>
    <dbReference type="NCBI Taxonomy" id="9545"/>
    <lineage>
        <taxon>Eukaryota</taxon>
        <taxon>Metazoa</taxon>
        <taxon>Chordata</taxon>
        <taxon>Craniata</taxon>
        <taxon>Vertebrata</taxon>
        <taxon>Euteleostomi</taxon>
        <taxon>Mammalia</taxon>
        <taxon>Eutheria</taxon>
        <taxon>Euarchontoglires</taxon>
        <taxon>Primates</taxon>
        <taxon>Haplorrhini</taxon>
        <taxon>Catarrhini</taxon>
        <taxon>Cercopithecidae</taxon>
        <taxon>Cercopithecinae</taxon>
        <taxon>Macaca</taxon>
    </lineage>
</organism>
<dbReference type="AlphaFoldDB" id="A0A2K6E3H6"/>
<comment type="subcellular location">
    <subcellularLocation>
        <location evidence="1">Cytoplasm</location>
    </subcellularLocation>
</comment>
<dbReference type="SMART" id="SM00516">
    <property type="entry name" value="SEC14"/>
    <property type="match status" value="1"/>
</dbReference>
<dbReference type="GeneTree" id="ENSGT00940000157447"/>
<dbReference type="InterPro" id="IPR050348">
    <property type="entry name" value="Protein-Tyr_Phosphatase"/>
</dbReference>
<dbReference type="EC" id="3.1.3.48" evidence="2"/>
<evidence type="ECO:0000259" key="12">
    <source>
        <dbReference type="PROSITE" id="PS50191"/>
    </source>
</evidence>
<keyword evidence="5" id="KW-0904">Protein phosphatase</keyword>
<dbReference type="Ensembl" id="ENSMNET00000067219.1">
    <property type="protein sequence ID" value="ENSMNEP00000042715.1"/>
    <property type="gene ID" value="ENSMNEG00000044051.1"/>
</dbReference>
<dbReference type="SUPFAM" id="SSF46938">
    <property type="entry name" value="CRAL/TRIO N-terminal domain"/>
    <property type="match status" value="1"/>
</dbReference>
<dbReference type="Pfam" id="PF00102">
    <property type="entry name" value="Y_phosphatase"/>
    <property type="match status" value="1"/>
</dbReference>
<reference evidence="13" key="1">
    <citation type="submission" date="2025-08" db="UniProtKB">
        <authorList>
            <consortium name="Ensembl"/>
        </authorList>
    </citation>
    <scope>IDENTIFICATION</scope>
</reference>
<dbReference type="GO" id="GO:0005737">
    <property type="term" value="C:cytoplasm"/>
    <property type="evidence" value="ECO:0007669"/>
    <property type="project" value="UniProtKB-SubCell"/>
</dbReference>
<feature type="domain" description="Tyrosine-protein phosphatase" evidence="10">
    <location>
        <begin position="249"/>
        <end position="520"/>
    </location>
</feature>
<dbReference type="Gene3D" id="3.40.525.10">
    <property type="entry name" value="CRAL-TRIO lipid binding domain"/>
    <property type="match status" value="1"/>
</dbReference>
<dbReference type="InterPro" id="IPR000242">
    <property type="entry name" value="PTP_cat"/>
</dbReference>
<keyword evidence="14" id="KW-1185">Reference proteome</keyword>
<dbReference type="InterPro" id="IPR000387">
    <property type="entry name" value="Tyr_Pase_dom"/>
</dbReference>
<accession>A0A2K6E3H6</accession>
<dbReference type="SMART" id="SM01100">
    <property type="entry name" value="CRAL_TRIO_N"/>
    <property type="match status" value="1"/>
</dbReference>
<dbReference type="CDD" id="cd00170">
    <property type="entry name" value="SEC14"/>
    <property type="match status" value="1"/>
</dbReference>
<dbReference type="PROSITE" id="PS50055">
    <property type="entry name" value="TYR_PHOSPHATASE_PTP"/>
    <property type="match status" value="1"/>
</dbReference>
<dbReference type="SUPFAM" id="SSF52087">
    <property type="entry name" value="CRAL/TRIO domain"/>
    <property type="match status" value="1"/>
</dbReference>
<evidence type="ECO:0000313" key="14">
    <source>
        <dbReference type="Proteomes" id="UP000233120"/>
    </source>
</evidence>
<evidence type="ECO:0000256" key="8">
    <source>
        <dbReference type="ARBA" id="ARBA00060781"/>
    </source>
</evidence>
<evidence type="ECO:0000256" key="3">
    <source>
        <dbReference type="ARBA" id="ARBA00022490"/>
    </source>
</evidence>
<protein>
    <recommendedName>
        <fullName evidence="9">Tyrosine-protein phosphatase non-receptor type 9</fullName>
        <ecNumber evidence="2">3.1.3.48</ecNumber>
    </recommendedName>
</protein>
<dbReference type="SMART" id="SM00194">
    <property type="entry name" value="PTPc"/>
    <property type="match status" value="1"/>
</dbReference>
<feature type="domain" description="Tyrosine specific protein phosphatases" evidence="11">
    <location>
        <begin position="427"/>
        <end position="511"/>
    </location>
</feature>